<protein>
    <recommendedName>
        <fullName evidence="1">Methyltransferase type 11 domain-containing protein</fullName>
    </recommendedName>
</protein>
<dbReference type="EMBL" id="BBSA01000023">
    <property type="protein sequence ID" value="GAM65763.1"/>
    <property type="molecule type" value="Genomic_DNA"/>
</dbReference>
<dbReference type="Gene3D" id="3.40.50.150">
    <property type="entry name" value="Vaccinia Virus protein VP39"/>
    <property type="match status" value="1"/>
</dbReference>
<dbReference type="SUPFAM" id="SSF53335">
    <property type="entry name" value="S-adenosyl-L-methionine-dependent methyltransferases"/>
    <property type="match status" value="1"/>
</dbReference>
<reference evidence="2 3" key="2">
    <citation type="submission" date="2015-01" db="EMBL/GenBank/DDBJ databases">
        <authorList>
            <consortium name="NBRP consortium"/>
            <person name="Sawabe T."/>
            <person name="Meirelles P."/>
            <person name="Feng G."/>
            <person name="Sayaka M."/>
            <person name="Hattori M."/>
            <person name="Ohkuma M."/>
        </authorList>
    </citation>
    <scope>NUCLEOTIDE SEQUENCE [LARGE SCALE GENOMIC DNA]</scope>
    <source>
        <strain evidence="2 3">JCM19232</strain>
    </source>
</reference>
<dbReference type="InterPro" id="IPR013216">
    <property type="entry name" value="Methyltransf_11"/>
</dbReference>
<dbReference type="GO" id="GO:0008757">
    <property type="term" value="F:S-adenosylmethionine-dependent methyltransferase activity"/>
    <property type="evidence" value="ECO:0007669"/>
    <property type="project" value="InterPro"/>
</dbReference>
<evidence type="ECO:0000259" key="1">
    <source>
        <dbReference type="Pfam" id="PF08241"/>
    </source>
</evidence>
<evidence type="ECO:0000313" key="3">
    <source>
        <dbReference type="Proteomes" id="UP000031670"/>
    </source>
</evidence>
<organism evidence="2 3">
    <name type="scientific">Vibrio ishigakensis</name>
    <dbReference type="NCBI Taxonomy" id="1481914"/>
    <lineage>
        <taxon>Bacteria</taxon>
        <taxon>Pseudomonadati</taxon>
        <taxon>Pseudomonadota</taxon>
        <taxon>Gammaproteobacteria</taxon>
        <taxon>Vibrionales</taxon>
        <taxon>Vibrionaceae</taxon>
        <taxon>Vibrio</taxon>
    </lineage>
</organism>
<reference evidence="2 3" key="1">
    <citation type="submission" date="2015-01" db="EMBL/GenBank/DDBJ databases">
        <title>Vibrio sp. C5 JCM 19232 whole genome shotgun sequence.</title>
        <authorList>
            <person name="Sawabe T."/>
            <person name="Meirelles P."/>
            <person name="Feng G."/>
            <person name="Sayaka M."/>
            <person name="Hattori M."/>
            <person name="Ohkuma M."/>
        </authorList>
    </citation>
    <scope>NUCLEOTIDE SEQUENCE [LARGE SCALE GENOMIC DNA]</scope>
    <source>
        <strain evidence="2 3">JCM19232</strain>
    </source>
</reference>
<feature type="domain" description="Methyltransferase type 11" evidence="1">
    <location>
        <begin position="54"/>
        <end position="132"/>
    </location>
</feature>
<accession>A0A0B8PRJ1</accession>
<evidence type="ECO:0000313" key="2">
    <source>
        <dbReference type="EMBL" id="GAM65763.1"/>
    </source>
</evidence>
<dbReference type="CDD" id="cd02440">
    <property type="entry name" value="AdoMet_MTases"/>
    <property type="match status" value="1"/>
</dbReference>
<name>A0A0B8PRJ1_9VIBR</name>
<gene>
    <name evidence="2" type="ORF">JCM19232_2839</name>
</gene>
<dbReference type="AlphaFoldDB" id="A0A0B8PRJ1"/>
<proteinExistence type="predicted"/>
<sequence>MSSPIAKPKKNIIDKTLIKIHNKSSHLSRVEILSNLFYEEIVKLGLKNKRTNFLDVGCGDMSIAKSLSSKLNNCNYTCIDIYPNTNKWDNYVQFNGKNIPFENDSFDIVIFSDMLHHDYENIINLLEEAKRVSSFIFIKDHFEYSYYSRKILQAADFIGNYGYGVSIPKRYLSKSSFSDFLNSVDLVEVKRICPIHLYAKSKIIKYIFNPKYQFMSISKKHKITTL</sequence>
<comment type="caution">
    <text evidence="2">The sequence shown here is derived from an EMBL/GenBank/DDBJ whole genome shotgun (WGS) entry which is preliminary data.</text>
</comment>
<dbReference type="Pfam" id="PF08241">
    <property type="entry name" value="Methyltransf_11"/>
    <property type="match status" value="1"/>
</dbReference>
<dbReference type="Proteomes" id="UP000031670">
    <property type="component" value="Unassembled WGS sequence"/>
</dbReference>
<dbReference type="InterPro" id="IPR029063">
    <property type="entry name" value="SAM-dependent_MTases_sf"/>
</dbReference>